<dbReference type="Pfam" id="PF09351">
    <property type="entry name" value="DUF1993"/>
    <property type="match status" value="1"/>
</dbReference>
<dbReference type="SUPFAM" id="SSF109854">
    <property type="entry name" value="DinB/YfiT-like putative metalloenzymes"/>
    <property type="match status" value="1"/>
</dbReference>
<dbReference type="InterPro" id="IPR034660">
    <property type="entry name" value="DinB/YfiT-like"/>
</dbReference>
<comment type="caution">
    <text evidence="1">The sequence shown here is derived from an EMBL/GenBank/DDBJ whole genome shotgun (WGS) entry which is preliminary data.</text>
</comment>
<name>A0AA39YPW1_9PEZI</name>
<dbReference type="AlphaFoldDB" id="A0AA39YPW1"/>
<dbReference type="InterPro" id="IPR018531">
    <property type="entry name" value="DUF1993"/>
</dbReference>
<dbReference type="EMBL" id="JAULSV010000001">
    <property type="protein sequence ID" value="KAK0655065.1"/>
    <property type="molecule type" value="Genomic_DNA"/>
</dbReference>
<organism evidence="1 2">
    <name type="scientific">Cercophora newfieldiana</name>
    <dbReference type="NCBI Taxonomy" id="92897"/>
    <lineage>
        <taxon>Eukaryota</taxon>
        <taxon>Fungi</taxon>
        <taxon>Dikarya</taxon>
        <taxon>Ascomycota</taxon>
        <taxon>Pezizomycotina</taxon>
        <taxon>Sordariomycetes</taxon>
        <taxon>Sordariomycetidae</taxon>
        <taxon>Sordariales</taxon>
        <taxon>Lasiosphaeriaceae</taxon>
        <taxon>Cercophora</taxon>
    </lineage>
</organism>
<evidence type="ECO:0000313" key="1">
    <source>
        <dbReference type="EMBL" id="KAK0655065.1"/>
    </source>
</evidence>
<proteinExistence type="predicted"/>
<dbReference type="PANTHER" id="PTHR36922:SF1">
    <property type="entry name" value="DUF1993 DOMAIN-CONTAINING PROTEIN"/>
    <property type="match status" value="1"/>
</dbReference>
<evidence type="ECO:0000313" key="2">
    <source>
        <dbReference type="Proteomes" id="UP001174936"/>
    </source>
</evidence>
<dbReference type="PANTHER" id="PTHR36922">
    <property type="entry name" value="BLL2446 PROTEIN"/>
    <property type="match status" value="1"/>
</dbReference>
<sequence>MPIALHSISIQMYLSAFSTLQHLLAKAQSSPTSDTLPQARLAPDMIPLSKQITKASNIAKAATYQVLGPDSRHGPAPVWADEESTLEDLIARCDKTIALLKSITPEDLEGKEDENVETVLGNGKVVRSDGKGITLGMGVPNVMFHVGIAYAILRAEGVPIGKGDYLGGFVGALNVEVPEGGVKY</sequence>
<dbReference type="Gene3D" id="1.20.120.450">
    <property type="entry name" value="dinb family like domain"/>
    <property type="match status" value="1"/>
</dbReference>
<reference evidence="1" key="1">
    <citation type="submission" date="2023-06" db="EMBL/GenBank/DDBJ databases">
        <title>Genome-scale phylogeny and comparative genomics of the fungal order Sordariales.</title>
        <authorList>
            <consortium name="Lawrence Berkeley National Laboratory"/>
            <person name="Hensen N."/>
            <person name="Bonometti L."/>
            <person name="Westerberg I."/>
            <person name="Brannstrom I.O."/>
            <person name="Guillou S."/>
            <person name="Cros-Aarteil S."/>
            <person name="Calhoun S."/>
            <person name="Haridas S."/>
            <person name="Kuo A."/>
            <person name="Mondo S."/>
            <person name="Pangilinan J."/>
            <person name="Riley R."/>
            <person name="Labutti K."/>
            <person name="Andreopoulos B."/>
            <person name="Lipzen A."/>
            <person name="Chen C."/>
            <person name="Yanf M."/>
            <person name="Daum C."/>
            <person name="Ng V."/>
            <person name="Clum A."/>
            <person name="Steindorff A."/>
            <person name="Ohm R."/>
            <person name="Martin F."/>
            <person name="Silar P."/>
            <person name="Natvig D."/>
            <person name="Lalanne C."/>
            <person name="Gautier V."/>
            <person name="Ament-Velasquez S.L."/>
            <person name="Kruys A."/>
            <person name="Hutchinson M.I."/>
            <person name="Powell A.J."/>
            <person name="Barry K."/>
            <person name="Miller A.N."/>
            <person name="Grigoriev I.V."/>
            <person name="Debuchy R."/>
            <person name="Gladieux P."/>
            <person name="Thoren M.H."/>
            <person name="Johannesson H."/>
        </authorList>
    </citation>
    <scope>NUCLEOTIDE SEQUENCE</scope>
    <source>
        <strain evidence="1">SMH2532-1</strain>
    </source>
</reference>
<accession>A0AA39YPW1</accession>
<protein>
    <submittedName>
        <fullName evidence="1">Uncharacterized protein</fullName>
    </submittedName>
</protein>
<keyword evidence="2" id="KW-1185">Reference proteome</keyword>
<gene>
    <name evidence="1" type="ORF">B0T16DRAFT_396107</name>
</gene>
<dbReference type="Proteomes" id="UP001174936">
    <property type="component" value="Unassembled WGS sequence"/>
</dbReference>